<name>A0A914ZDH4_9BILA</name>
<proteinExistence type="predicted"/>
<feature type="region of interest" description="Disordered" evidence="1">
    <location>
        <begin position="54"/>
        <end position="80"/>
    </location>
</feature>
<organism evidence="2 3">
    <name type="scientific">Panagrolaimus superbus</name>
    <dbReference type="NCBI Taxonomy" id="310955"/>
    <lineage>
        <taxon>Eukaryota</taxon>
        <taxon>Metazoa</taxon>
        <taxon>Ecdysozoa</taxon>
        <taxon>Nematoda</taxon>
        <taxon>Chromadorea</taxon>
        <taxon>Rhabditida</taxon>
        <taxon>Tylenchina</taxon>
        <taxon>Panagrolaimomorpha</taxon>
        <taxon>Panagrolaimoidea</taxon>
        <taxon>Panagrolaimidae</taxon>
        <taxon>Panagrolaimus</taxon>
    </lineage>
</organism>
<evidence type="ECO:0000313" key="3">
    <source>
        <dbReference type="WBParaSite" id="PSU_v2.g8316.t1"/>
    </source>
</evidence>
<accession>A0A914ZDH4</accession>
<dbReference type="AlphaFoldDB" id="A0A914ZDH4"/>
<feature type="region of interest" description="Disordered" evidence="1">
    <location>
        <begin position="87"/>
        <end position="106"/>
    </location>
</feature>
<dbReference type="WBParaSite" id="PSU_v2.g8316.t1">
    <property type="protein sequence ID" value="PSU_v2.g8316.t1"/>
    <property type="gene ID" value="PSU_v2.g8316"/>
</dbReference>
<feature type="region of interest" description="Disordered" evidence="1">
    <location>
        <begin position="13"/>
        <end position="41"/>
    </location>
</feature>
<protein>
    <submittedName>
        <fullName evidence="3">Uncharacterized protein</fullName>
    </submittedName>
</protein>
<dbReference type="Proteomes" id="UP000887577">
    <property type="component" value="Unplaced"/>
</dbReference>
<evidence type="ECO:0000256" key="1">
    <source>
        <dbReference type="SAM" id="MobiDB-lite"/>
    </source>
</evidence>
<keyword evidence="2" id="KW-1185">Reference proteome</keyword>
<reference evidence="3" key="1">
    <citation type="submission" date="2022-11" db="UniProtKB">
        <authorList>
            <consortium name="WormBaseParasite"/>
        </authorList>
    </citation>
    <scope>IDENTIFICATION</scope>
</reference>
<sequence length="129" mass="14564">MFSTRLLSIKLKPANVATHSRSKTRNSKTKESPATKTKPLINSKNLKRIKGITLPTKDDLEEPSAAREASVKEEKPIVEQTKTFSWNSNLRRKDEPSPSIDDFDRSSALYEMTATDLRLSSTQRESQSI</sequence>
<evidence type="ECO:0000313" key="2">
    <source>
        <dbReference type="Proteomes" id="UP000887577"/>
    </source>
</evidence>